<keyword evidence="2" id="KW-1185">Reference proteome</keyword>
<gene>
    <name evidence="1" type="ORF">DERP_004513</name>
</gene>
<sequence>MSVEKKNIEIFSSTSARLFNIERFGRNRTSLKSNLIPSSIVGMEQVNIREILSSGTRFDFQDDNGKNVFTKQSIKQQQN</sequence>
<evidence type="ECO:0000313" key="1">
    <source>
        <dbReference type="EMBL" id="KAH9424331.1"/>
    </source>
</evidence>
<dbReference type="EMBL" id="NJHN03000029">
    <property type="protein sequence ID" value="KAH9424331.1"/>
    <property type="molecule type" value="Genomic_DNA"/>
</dbReference>
<reference evidence="1 2" key="2">
    <citation type="journal article" date="2022" name="Mol. Biol. Evol.">
        <title>Comparative Genomics Reveals Insights into the Divergent Evolution of Astigmatic Mites and Household Pest Adaptations.</title>
        <authorList>
            <person name="Xiong Q."/>
            <person name="Wan A.T."/>
            <person name="Liu X."/>
            <person name="Fung C.S."/>
            <person name="Xiao X."/>
            <person name="Malainual N."/>
            <person name="Hou J."/>
            <person name="Wang L."/>
            <person name="Wang M."/>
            <person name="Yang K.Y."/>
            <person name="Cui Y."/>
            <person name="Leung E.L."/>
            <person name="Nong W."/>
            <person name="Shin S.K."/>
            <person name="Au S.W."/>
            <person name="Jeong K.Y."/>
            <person name="Chew F.T."/>
            <person name="Hui J.H."/>
            <person name="Leung T.F."/>
            <person name="Tungtrongchitr A."/>
            <person name="Zhong N."/>
            <person name="Liu Z."/>
            <person name="Tsui S.K."/>
        </authorList>
    </citation>
    <scope>NUCLEOTIDE SEQUENCE [LARGE SCALE GENOMIC DNA]</scope>
    <source>
        <strain evidence="1">Derp</strain>
    </source>
</reference>
<dbReference type="Proteomes" id="UP000887458">
    <property type="component" value="Unassembled WGS sequence"/>
</dbReference>
<proteinExistence type="predicted"/>
<name>A0ABQ8JPV6_DERPT</name>
<evidence type="ECO:0000313" key="2">
    <source>
        <dbReference type="Proteomes" id="UP000887458"/>
    </source>
</evidence>
<reference evidence="1 2" key="1">
    <citation type="journal article" date="2018" name="J. Allergy Clin. Immunol.">
        <title>High-quality assembly of Dermatophagoides pteronyssinus genome and transcriptome reveals a wide range of novel allergens.</title>
        <authorList>
            <person name="Liu X.Y."/>
            <person name="Yang K.Y."/>
            <person name="Wang M.Q."/>
            <person name="Kwok J.S."/>
            <person name="Zeng X."/>
            <person name="Yang Z."/>
            <person name="Xiao X.J."/>
            <person name="Lau C.P."/>
            <person name="Li Y."/>
            <person name="Huang Z.M."/>
            <person name="Ba J.G."/>
            <person name="Yim A.K."/>
            <person name="Ouyang C.Y."/>
            <person name="Ngai S.M."/>
            <person name="Chan T.F."/>
            <person name="Leung E.L."/>
            <person name="Liu L."/>
            <person name="Liu Z.G."/>
            <person name="Tsui S.K."/>
        </authorList>
    </citation>
    <scope>NUCLEOTIDE SEQUENCE [LARGE SCALE GENOMIC DNA]</scope>
    <source>
        <strain evidence="1">Derp</strain>
    </source>
</reference>
<protein>
    <submittedName>
        <fullName evidence="1">Uncharacterized protein</fullName>
    </submittedName>
</protein>
<organism evidence="1 2">
    <name type="scientific">Dermatophagoides pteronyssinus</name>
    <name type="common">European house dust mite</name>
    <dbReference type="NCBI Taxonomy" id="6956"/>
    <lineage>
        <taxon>Eukaryota</taxon>
        <taxon>Metazoa</taxon>
        <taxon>Ecdysozoa</taxon>
        <taxon>Arthropoda</taxon>
        <taxon>Chelicerata</taxon>
        <taxon>Arachnida</taxon>
        <taxon>Acari</taxon>
        <taxon>Acariformes</taxon>
        <taxon>Sarcoptiformes</taxon>
        <taxon>Astigmata</taxon>
        <taxon>Psoroptidia</taxon>
        <taxon>Analgoidea</taxon>
        <taxon>Pyroglyphidae</taxon>
        <taxon>Dermatophagoidinae</taxon>
        <taxon>Dermatophagoides</taxon>
    </lineage>
</organism>
<comment type="caution">
    <text evidence="1">The sequence shown here is derived from an EMBL/GenBank/DDBJ whole genome shotgun (WGS) entry which is preliminary data.</text>
</comment>
<accession>A0ABQ8JPV6</accession>